<dbReference type="EC" id="2.3.1.61" evidence="2"/>
<accession>A0A1X9LQX0</accession>
<dbReference type="GO" id="GO:0000287">
    <property type="term" value="F:magnesium ion binding"/>
    <property type="evidence" value="ECO:0007669"/>
    <property type="project" value="UniProtKB-ARBA"/>
</dbReference>
<dbReference type="SMART" id="SM00861">
    <property type="entry name" value="Transket_pyr"/>
    <property type="match status" value="1"/>
</dbReference>
<dbReference type="PANTHER" id="PTHR43257">
    <property type="entry name" value="PYRUVATE DEHYDROGENASE E1 COMPONENT BETA SUBUNIT"/>
    <property type="match status" value="1"/>
</dbReference>
<keyword evidence="4" id="KW-0560">Oxidoreductase</keyword>
<dbReference type="Pfam" id="PF02779">
    <property type="entry name" value="Transket_pyr"/>
    <property type="match status" value="1"/>
</dbReference>
<keyword evidence="3" id="KW-0816">Tricarboxylic acid cycle</keyword>
<dbReference type="STRING" id="1619308.B5808_16925"/>
<dbReference type="GO" id="GO:0004149">
    <property type="term" value="F:dihydrolipoyllysine-residue succinyltransferase activity"/>
    <property type="evidence" value="ECO:0007669"/>
    <property type="project" value="UniProtKB-EC"/>
</dbReference>
<dbReference type="Gene3D" id="3.40.50.970">
    <property type="match status" value="2"/>
</dbReference>
<organism evidence="7 8">
    <name type="scientific">Cnuibacter physcomitrellae</name>
    <dbReference type="NCBI Taxonomy" id="1619308"/>
    <lineage>
        <taxon>Bacteria</taxon>
        <taxon>Bacillati</taxon>
        <taxon>Actinomycetota</taxon>
        <taxon>Actinomycetes</taxon>
        <taxon>Micrococcales</taxon>
        <taxon>Microbacteriaceae</taxon>
        <taxon>Cnuibacter</taxon>
    </lineage>
</organism>
<dbReference type="InterPro" id="IPR005475">
    <property type="entry name" value="Transketolase-like_Pyr-bd"/>
</dbReference>
<proteinExistence type="predicted"/>
<dbReference type="SUPFAM" id="SSF52922">
    <property type="entry name" value="TK C-terminal domain-like"/>
    <property type="match status" value="1"/>
</dbReference>
<dbReference type="Gene3D" id="3.40.50.920">
    <property type="match status" value="1"/>
</dbReference>
<comment type="cofactor">
    <cofactor evidence="1">
        <name>thiamine diphosphate</name>
        <dbReference type="ChEBI" id="CHEBI:58937"/>
    </cofactor>
</comment>
<dbReference type="Pfam" id="PF00676">
    <property type="entry name" value="E1_dh"/>
    <property type="match status" value="1"/>
</dbReference>
<evidence type="ECO:0000256" key="4">
    <source>
        <dbReference type="ARBA" id="ARBA00023002"/>
    </source>
</evidence>
<dbReference type="EMBL" id="CP020715">
    <property type="protein sequence ID" value="ARJ06718.1"/>
    <property type="molecule type" value="Genomic_DNA"/>
</dbReference>
<evidence type="ECO:0000256" key="6">
    <source>
        <dbReference type="ARBA" id="ARBA00051911"/>
    </source>
</evidence>
<dbReference type="Pfam" id="PF02780">
    <property type="entry name" value="Transketolase_C"/>
    <property type="match status" value="1"/>
</dbReference>
<dbReference type="PANTHER" id="PTHR43257:SF2">
    <property type="entry name" value="PYRUVATE DEHYDROGENASE E1 COMPONENT SUBUNIT BETA"/>
    <property type="match status" value="1"/>
</dbReference>
<dbReference type="InterPro" id="IPR029061">
    <property type="entry name" value="THDP-binding"/>
</dbReference>
<evidence type="ECO:0000256" key="1">
    <source>
        <dbReference type="ARBA" id="ARBA00001964"/>
    </source>
</evidence>
<evidence type="ECO:0000256" key="3">
    <source>
        <dbReference type="ARBA" id="ARBA00022532"/>
    </source>
</evidence>
<dbReference type="SUPFAM" id="SSF52518">
    <property type="entry name" value="Thiamin diphosphate-binding fold (THDP-binding)"/>
    <property type="match status" value="2"/>
</dbReference>
<dbReference type="GO" id="GO:0006099">
    <property type="term" value="P:tricarboxylic acid cycle"/>
    <property type="evidence" value="ECO:0007669"/>
    <property type="project" value="UniProtKB-KW"/>
</dbReference>
<dbReference type="KEGG" id="cphy:B5808_16925"/>
<keyword evidence="8" id="KW-1185">Reference proteome</keyword>
<keyword evidence="5" id="KW-0786">Thiamine pyrophosphate</keyword>
<dbReference type="GO" id="GO:0004591">
    <property type="term" value="F:oxoglutarate dehydrogenase (succinyl-transferring) activity"/>
    <property type="evidence" value="ECO:0007669"/>
    <property type="project" value="UniProtKB-EC"/>
</dbReference>
<dbReference type="AlphaFoldDB" id="A0A1X9LQX0"/>
<comment type="catalytic activity">
    <reaction evidence="6">
        <text>N(6)-[(R)-lipoyl]-L-lysyl-[protein] + 2-oxoglutarate + H(+) = N(6)-[(R)-S(8)-succinyldihydrolipoyl]-L-lysyl-[protein] + CO2</text>
        <dbReference type="Rhea" id="RHEA:12188"/>
        <dbReference type="Rhea" id="RHEA-COMP:10474"/>
        <dbReference type="Rhea" id="RHEA-COMP:20092"/>
        <dbReference type="ChEBI" id="CHEBI:15378"/>
        <dbReference type="ChEBI" id="CHEBI:16526"/>
        <dbReference type="ChEBI" id="CHEBI:16810"/>
        <dbReference type="ChEBI" id="CHEBI:83099"/>
        <dbReference type="ChEBI" id="CHEBI:83120"/>
        <dbReference type="EC" id="1.2.4.2"/>
    </reaction>
</comment>
<dbReference type="InterPro" id="IPR033248">
    <property type="entry name" value="Transketolase_C"/>
</dbReference>
<evidence type="ECO:0000313" key="8">
    <source>
        <dbReference type="Proteomes" id="UP000192775"/>
    </source>
</evidence>
<protein>
    <recommendedName>
        <fullName evidence="2">dihydrolipoyllysine-residue succinyltransferase</fullName>
        <ecNumber evidence="2">2.3.1.61</ecNumber>
    </recommendedName>
</protein>
<evidence type="ECO:0000256" key="2">
    <source>
        <dbReference type="ARBA" id="ARBA00012945"/>
    </source>
</evidence>
<name>A0A1X9LQX0_9MICO</name>
<dbReference type="InterPro" id="IPR001017">
    <property type="entry name" value="DH_E1"/>
</dbReference>
<dbReference type="RefSeq" id="WP_085020856.1">
    <property type="nucleotide sequence ID" value="NZ_BMHD01000001.1"/>
</dbReference>
<reference evidence="7 8" key="1">
    <citation type="submission" date="2017-04" db="EMBL/GenBank/DDBJ databases">
        <authorList>
            <person name="Afonso C.L."/>
            <person name="Miller P.J."/>
            <person name="Scott M.A."/>
            <person name="Spackman E."/>
            <person name="Goraichik I."/>
            <person name="Dimitrov K.M."/>
            <person name="Suarez D.L."/>
            <person name="Swayne D.E."/>
        </authorList>
    </citation>
    <scope>NUCLEOTIDE SEQUENCE [LARGE SCALE GENOMIC DNA]</scope>
    <source>
        <strain evidence="8">XA(T)</strain>
    </source>
</reference>
<dbReference type="InterPro" id="IPR009014">
    <property type="entry name" value="Transketo_C/PFOR_II"/>
</dbReference>
<dbReference type="CDD" id="cd02000">
    <property type="entry name" value="TPP_E1_PDC_ADC_BCADC"/>
    <property type="match status" value="1"/>
</dbReference>
<sequence>MPRTSKLISGSPWVQLSTTSADWRSADPGLLATMLGQLHLIRAFEETVLELAGEGLVHGPAHSSIGQEGGAVGSILGLRSSDGINGSHRGHHQFLAKALGHVAPDGLSLDALVTAPVQEVLQRTLAEILGLAQGYCRGRGGSMHLQWFEAGALGTNAIVGGGVPLGAGNAWAQKHAGTDDVTVSYFGDGATNIGSVLESMNLTGAWDLPFCFFIENNLYAVSTHVTEVTREPRLSARALGFDIPAWRVDGMDPLAVHLAMKQGLELMRGGRGPVVIEAEVYRYFHQNGPYPGSAFGYRSKSEESEWRDRDPLRRVAAEMTKLGLLDPEAERLAREQAQTAMTDAVSRLLEPDPEGKPGTRRIRPELWPDPAFVDVGIRGDASELSDAGREVEEADFDGEMAQTKFVDAVAGVMHRRMEQDDRIVVLGEDIHRLKGGTNGATKGLSESFPDRVLGTPISENAFAGLAGGIALDDRFRPVVEFMYPDFMWVAADQVFNQIGKARHMFGGDNPVPLVLRTKVAMGSGYGSQHLMDPAGIVATSPGWRIMAASTPFDYVGLMNTALALEDPVLVIEHIDLYPTTGSVPVDDLDYRIPFGKAAVRREGADVTVLTYLSMVAHTLKAVEETGVDAEVIDLRFLDRASIDWETIEESVRKTNAVLIVEQGAQGTSYGAWLADEIQLRCFDWLDQPVRRVTGSEASPSISKVLERAAIAGTEEVVAGLERVRASFGEVS</sequence>
<gene>
    <name evidence="7" type="ORF">B5808_16925</name>
</gene>
<evidence type="ECO:0000256" key="5">
    <source>
        <dbReference type="ARBA" id="ARBA00023052"/>
    </source>
</evidence>
<evidence type="ECO:0000313" key="7">
    <source>
        <dbReference type="EMBL" id="ARJ06718.1"/>
    </source>
</evidence>
<dbReference type="Proteomes" id="UP000192775">
    <property type="component" value="Chromosome"/>
</dbReference>